<evidence type="ECO:0000313" key="2">
    <source>
        <dbReference type="Proteomes" id="UP000683575"/>
    </source>
</evidence>
<organism evidence="1 2">
    <name type="scientific">Nocardioides panacis</name>
    <dbReference type="NCBI Taxonomy" id="2849501"/>
    <lineage>
        <taxon>Bacteria</taxon>
        <taxon>Bacillati</taxon>
        <taxon>Actinomycetota</taxon>
        <taxon>Actinomycetes</taxon>
        <taxon>Propionibacteriales</taxon>
        <taxon>Nocardioidaceae</taxon>
        <taxon>Nocardioides</taxon>
    </lineage>
</organism>
<sequence length="57" mass="6234">MTTTTGRTTAQCSPGVHTFYANNLDARAIAHAKSRDGLFYLAEKCSACSGWRLRRVA</sequence>
<dbReference type="KEGG" id="nps:KRR39_07940"/>
<dbReference type="EMBL" id="CP077062">
    <property type="protein sequence ID" value="QWZ09658.1"/>
    <property type="molecule type" value="Genomic_DNA"/>
</dbReference>
<accession>A0A975T110</accession>
<evidence type="ECO:0000313" key="1">
    <source>
        <dbReference type="EMBL" id="QWZ09658.1"/>
    </source>
</evidence>
<proteinExistence type="predicted"/>
<gene>
    <name evidence="1" type="ORF">KRR39_07940</name>
</gene>
<reference evidence="1" key="1">
    <citation type="submission" date="2021-06" db="EMBL/GenBank/DDBJ databases">
        <title>Complete genome sequence of Nocardioides sp. G188.</title>
        <authorList>
            <person name="Im W.-T."/>
        </authorList>
    </citation>
    <scope>NUCLEOTIDE SEQUENCE</scope>
    <source>
        <strain evidence="1">G188</strain>
    </source>
</reference>
<dbReference type="RefSeq" id="WP_216941504.1">
    <property type="nucleotide sequence ID" value="NZ_CP077062.1"/>
</dbReference>
<name>A0A975T110_9ACTN</name>
<dbReference type="Proteomes" id="UP000683575">
    <property type="component" value="Chromosome"/>
</dbReference>
<keyword evidence="2" id="KW-1185">Reference proteome</keyword>
<dbReference type="AlphaFoldDB" id="A0A975T110"/>
<protein>
    <submittedName>
        <fullName evidence="1">Uncharacterized protein</fullName>
    </submittedName>
</protein>